<organism evidence="2">
    <name type="scientific">marine sediment metagenome</name>
    <dbReference type="NCBI Taxonomy" id="412755"/>
    <lineage>
        <taxon>unclassified sequences</taxon>
        <taxon>metagenomes</taxon>
        <taxon>ecological metagenomes</taxon>
    </lineage>
</organism>
<sequence length="173" mass="17205">MKHYFILGIAVVGLAGCAGVTDRMGLGNKAGDESTPAVTAETGVETGETATPSPATTAPRPPAAARTADALDTTTAEQRAEASKPAASGAKSLGTTVASLGSATEPGLWLKTPLVKSEMQGRVTNPATGKSSTVELIPLDGPASGGSRMSLSALRLIGASLTDLTKVEVSTNG</sequence>
<feature type="region of interest" description="Disordered" evidence="1">
    <location>
        <begin position="27"/>
        <end position="92"/>
    </location>
</feature>
<comment type="caution">
    <text evidence="2">The sequence shown here is derived from an EMBL/GenBank/DDBJ whole genome shotgun (WGS) entry which is preliminary data.</text>
</comment>
<dbReference type="EMBL" id="LAZR01000149">
    <property type="protein sequence ID" value="KKN86325.1"/>
    <property type="molecule type" value="Genomic_DNA"/>
</dbReference>
<dbReference type="AlphaFoldDB" id="A0A0F9TZB2"/>
<gene>
    <name evidence="2" type="ORF">LCGC14_0270240</name>
</gene>
<dbReference type="PROSITE" id="PS51257">
    <property type="entry name" value="PROKAR_LIPOPROTEIN"/>
    <property type="match status" value="1"/>
</dbReference>
<reference evidence="2" key="1">
    <citation type="journal article" date="2015" name="Nature">
        <title>Complex archaea that bridge the gap between prokaryotes and eukaryotes.</title>
        <authorList>
            <person name="Spang A."/>
            <person name="Saw J.H."/>
            <person name="Jorgensen S.L."/>
            <person name="Zaremba-Niedzwiedzka K."/>
            <person name="Martijn J."/>
            <person name="Lind A.E."/>
            <person name="van Eijk R."/>
            <person name="Schleper C."/>
            <person name="Guy L."/>
            <person name="Ettema T.J."/>
        </authorList>
    </citation>
    <scope>NUCLEOTIDE SEQUENCE</scope>
</reference>
<evidence type="ECO:0000256" key="1">
    <source>
        <dbReference type="SAM" id="MobiDB-lite"/>
    </source>
</evidence>
<feature type="compositionally biased region" description="Low complexity" evidence="1">
    <location>
        <begin position="37"/>
        <end position="76"/>
    </location>
</feature>
<evidence type="ECO:0000313" key="2">
    <source>
        <dbReference type="EMBL" id="KKN86325.1"/>
    </source>
</evidence>
<evidence type="ECO:0008006" key="3">
    <source>
        <dbReference type="Google" id="ProtNLM"/>
    </source>
</evidence>
<protein>
    <recommendedName>
        <fullName evidence="3">D-galactarate dehydratase</fullName>
    </recommendedName>
</protein>
<name>A0A0F9TZB2_9ZZZZ</name>
<proteinExistence type="predicted"/>
<accession>A0A0F9TZB2</accession>